<gene>
    <name evidence="2" type="ORF">GRI94_05040</name>
    <name evidence="3" type="ORF">GRI94_19130</name>
</gene>
<evidence type="ECO:0000313" key="2">
    <source>
        <dbReference type="EMBL" id="MXP31189.1"/>
    </source>
</evidence>
<dbReference type="Pfam" id="PF07045">
    <property type="entry name" value="DUF1330"/>
    <property type="match status" value="1"/>
</dbReference>
<comment type="caution">
    <text evidence="3">The sequence shown here is derived from an EMBL/GenBank/DDBJ whole genome shotgun (WGS) entry which is preliminary data.</text>
</comment>
<evidence type="ECO:0000313" key="3">
    <source>
        <dbReference type="EMBL" id="MXP33949.1"/>
    </source>
</evidence>
<organism evidence="3 4">
    <name type="scientific">Parerythrobacter jejuensis</name>
    <dbReference type="NCBI Taxonomy" id="795812"/>
    <lineage>
        <taxon>Bacteria</taxon>
        <taxon>Pseudomonadati</taxon>
        <taxon>Pseudomonadota</taxon>
        <taxon>Alphaproteobacteria</taxon>
        <taxon>Sphingomonadales</taxon>
        <taxon>Erythrobacteraceae</taxon>
        <taxon>Parerythrobacter</taxon>
    </lineage>
</organism>
<protein>
    <submittedName>
        <fullName evidence="3">DUF1330 domain-containing protein</fullName>
    </submittedName>
</protein>
<dbReference type="Proteomes" id="UP000446786">
    <property type="component" value="Unassembled WGS sequence"/>
</dbReference>
<dbReference type="EMBL" id="WTYE01000001">
    <property type="protein sequence ID" value="MXP33949.1"/>
    <property type="molecule type" value="Genomic_DNA"/>
</dbReference>
<feature type="domain" description="DUF1330" evidence="1">
    <location>
        <begin position="2"/>
        <end position="95"/>
    </location>
</feature>
<dbReference type="Gene3D" id="3.30.70.100">
    <property type="match status" value="1"/>
</dbReference>
<proteinExistence type="predicted"/>
<keyword evidence="4" id="KW-1185">Reference proteome</keyword>
<accession>A0A845AWM6</accession>
<dbReference type="AlphaFoldDB" id="A0A845AWM6"/>
<dbReference type="OrthoDB" id="9806380at2"/>
<evidence type="ECO:0000259" key="1">
    <source>
        <dbReference type="Pfam" id="PF07045"/>
    </source>
</evidence>
<dbReference type="PANTHER" id="PTHR41521">
    <property type="match status" value="1"/>
</dbReference>
<evidence type="ECO:0000313" key="4">
    <source>
        <dbReference type="Proteomes" id="UP000446786"/>
    </source>
</evidence>
<dbReference type="InterPro" id="IPR011008">
    <property type="entry name" value="Dimeric_a/b-barrel"/>
</dbReference>
<dbReference type="InterPro" id="IPR010753">
    <property type="entry name" value="DUF1330"/>
</dbReference>
<dbReference type="EMBL" id="WTYE01000001">
    <property type="protein sequence ID" value="MXP31189.1"/>
    <property type="molecule type" value="Genomic_DNA"/>
</dbReference>
<reference evidence="3 4" key="1">
    <citation type="submission" date="2019-12" db="EMBL/GenBank/DDBJ databases">
        <title>Genomic-based taxomic classification of the family Erythrobacteraceae.</title>
        <authorList>
            <person name="Xu L."/>
        </authorList>
    </citation>
    <scope>NUCLEOTIDE SEQUENCE [LARGE SCALE GENOMIC DNA]</scope>
    <source>
        <strain evidence="3 4">JCM 16677</strain>
    </source>
</reference>
<sequence length="98" mass="11343">MSVYLISRFKIHDRALYDKYEDLFMPTFENSGGTLLSVDEEPRVLQGEWEHTRSVLIEFPDKESAFAWMMSPEYQAIAKYRLEGSEGQSIMVKGMDPA</sequence>
<dbReference type="RefSeq" id="WP_160778652.1">
    <property type="nucleotide sequence ID" value="NZ_BAAAZF010000001.1"/>
</dbReference>
<name>A0A845AWM6_9SPHN</name>
<dbReference type="PANTHER" id="PTHR41521:SF4">
    <property type="entry name" value="BLR0684 PROTEIN"/>
    <property type="match status" value="1"/>
</dbReference>
<dbReference type="SUPFAM" id="SSF54909">
    <property type="entry name" value="Dimeric alpha+beta barrel"/>
    <property type="match status" value="1"/>
</dbReference>